<dbReference type="Proteomes" id="UP001153678">
    <property type="component" value="Unassembled WGS sequence"/>
</dbReference>
<dbReference type="AlphaFoldDB" id="A0A9W4WUC0"/>
<protein>
    <submittedName>
        <fullName evidence="11">6607_t:CDS:1</fullName>
    </submittedName>
</protein>
<keyword evidence="7" id="KW-0539">Nucleus</keyword>
<evidence type="ECO:0000256" key="2">
    <source>
        <dbReference type="ARBA" id="ARBA00022723"/>
    </source>
</evidence>
<accession>A0A9W4WUC0</accession>
<dbReference type="InterPro" id="IPR006565">
    <property type="entry name" value="BTP"/>
</dbReference>
<reference evidence="11" key="1">
    <citation type="submission" date="2022-08" db="EMBL/GenBank/DDBJ databases">
        <authorList>
            <person name="Kallberg Y."/>
            <person name="Tangrot J."/>
            <person name="Rosling A."/>
        </authorList>
    </citation>
    <scope>NUCLEOTIDE SEQUENCE</scope>
    <source>
        <strain evidence="11">Wild A</strain>
    </source>
</reference>
<dbReference type="PROSITE" id="PS01359">
    <property type="entry name" value="ZF_PHD_1"/>
    <property type="match status" value="1"/>
</dbReference>
<dbReference type="PANTHER" id="PTHR46338">
    <property type="entry name" value="TRANSCRIPTION INITIATION FACTOR TFIID SUBUNIT 8"/>
    <property type="match status" value="1"/>
</dbReference>
<keyword evidence="4" id="KW-0862">Zinc</keyword>
<feature type="region of interest" description="Disordered" evidence="9">
    <location>
        <begin position="494"/>
        <end position="520"/>
    </location>
</feature>
<keyword evidence="6" id="KW-0804">Transcription</keyword>
<keyword evidence="12" id="KW-1185">Reference proteome</keyword>
<evidence type="ECO:0000256" key="9">
    <source>
        <dbReference type="SAM" id="MobiDB-lite"/>
    </source>
</evidence>
<dbReference type="EMBL" id="CAMKVN010002080">
    <property type="protein sequence ID" value="CAI2179478.1"/>
    <property type="molecule type" value="Genomic_DNA"/>
</dbReference>
<dbReference type="Gene3D" id="3.30.40.10">
    <property type="entry name" value="Zinc/RING finger domain, C3HC4 (zinc finger)"/>
    <property type="match status" value="1"/>
</dbReference>
<dbReference type="InterPro" id="IPR013083">
    <property type="entry name" value="Znf_RING/FYVE/PHD"/>
</dbReference>
<feature type="region of interest" description="Disordered" evidence="9">
    <location>
        <begin position="211"/>
        <end position="343"/>
    </location>
</feature>
<feature type="compositionally biased region" description="Polar residues" evidence="9">
    <location>
        <begin position="216"/>
        <end position="234"/>
    </location>
</feature>
<evidence type="ECO:0000256" key="8">
    <source>
        <dbReference type="PROSITE-ProRule" id="PRU00146"/>
    </source>
</evidence>
<evidence type="ECO:0000259" key="10">
    <source>
        <dbReference type="PROSITE" id="PS50016"/>
    </source>
</evidence>
<evidence type="ECO:0000256" key="5">
    <source>
        <dbReference type="ARBA" id="ARBA00023015"/>
    </source>
</evidence>
<dbReference type="SUPFAM" id="SSF47113">
    <property type="entry name" value="Histone-fold"/>
    <property type="match status" value="1"/>
</dbReference>
<dbReference type="GO" id="GO:0005669">
    <property type="term" value="C:transcription factor TFIID complex"/>
    <property type="evidence" value="ECO:0007669"/>
    <property type="project" value="InterPro"/>
</dbReference>
<feature type="region of interest" description="Disordered" evidence="9">
    <location>
        <begin position="186"/>
        <end position="205"/>
    </location>
</feature>
<dbReference type="OrthoDB" id="436852at2759"/>
<comment type="subcellular location">
    <subcellularLocation>
        <location evidence="1">Nucleus</location>
    </subcellularLocation>
</comment>
<keyword evidence="2" id="KW-0479">Metal-binding</keyword>
<proteinExistence type="predicted"/>
<dbReference type="Pfam" id="PF07524">
    <property type="entry name" value="Bromo_TP"/>
    <property type="match status" value="1"/>
</dbReference>
<evidence type="ECO:0000256" key="6">
    <source>
        <dbReference type="ARBA" id="ARBA00023163"/>
    </source>
</evidence>
<evidence type="ECO:0000313" key="12">
    <source>
        <dbReference type="Proteomes" id="UP001153678"/>
    </source>
</evidence>
<feature type="compositionally biased region" description="Basic and acidic residues" evidence="9">
    <location>
        <begin position="270"/>
        <end position="290"/>
    </location>
</feature>
<dbReference type="InterPro" id="IPR019787">
    <property type="entry name" value="Znf_PHD-finger"/>
</dbReference>
<dbReference type="Pfam" id="PF00628">
    <property type="entry name" value="PHD"/>
    <property type="match status" value="1"/>
</dbReference>
<dbReference type="Gene3D" id="1.10.20.10">
    <property type="entry name" value="Histone, subunit A"/>
    <property type="match status" value="1"/>
</dbReference>
<dbReference type="SUPFAM" id="SSF57903">
    <property type="entry name" value="FYVE/PHD zinc finger"/>
    <property type="match status" value="1"/>
</dbReference>
<comment type="caution">
    <text evidence="11">The sequence shown here is derived from an EMBL/GenBank/DDBJ whole genome shotgun (WGS) entry which is preliminary data.</text>
</comment>
<dbReference type="InterPro" id="IPR019786">
    <property type="entry name" value="Zinc_finger_PHD-type_CS"/>
</dbReference>
<evidence type="ECO:0000256" key="4">
    <source>
        <dbReference type="ARBA" id="ARBA00022833"/>
    </source>
</evidence>
<dbReference type="SMART" id="SM00249">
    <property type="entry name" value="PHD"/>
    <property type="match status" value="1"/>
</dbReference>
<gene>
    <name evidence="11" type="ORF">FWILDA_LOCUS9110</name>
</gene>
<dbReference type="InterPro" id="IPR011011">
    <property type="entry name" value="Znf_FYVE_PHD"/>
</dbReference>
<feature type="compositionally biased region" description="Polar residues" evidence="9">
    <location>
        <begin position="313"/>
        <end position="337"/>
    </location>
</feature>
<dbReference type="InterPro" id="IPR001965">
    <property type="entry name" value="Znf_PHD"/>
</dbReference>
<name>A0A9W4WUC0_9GLOM</name>
<dbReference type="InterPro" id="IPR009072">
    <property type="entry name" value="Histone-fold"/>
</dbReference>
<feature type="compositionally biased region" description="Basic residues" evidence="9">
    <location>
        <begin position="498"/>
        <end position="513"/>
    </location>
</feature>
<dbReference type="PROSITE" id="PS50016">
    <property type="entry name" value="ZF_PHD_2"/>
    <property type="match status" value="1"/>
</dbReference>
<keyword evidence="3 8" id="KW-0863">Zinc-finger</keyword>
<dbReference type="GO" id="GO:0008270">
    <property type="term" value="F:zinc ion binding"/>
    <property type="evidence" value="ECO:0007669"/>
    <property type="project" value="UniProtKB-KW"/>
</dbReference>
<dbReference type="PANTHER" id="PTHR46338:SF1">
    <property type="entry name" value="TRANSCRIPTION INITIATION FACTOR TFIID SUBUNIT 8"/>
    <property type="match status" value="1"/>
</dbReference>
<feature type="region of interest" description="Disordered" evidence="9">
    <location>
        <begin position="123"/>
        <end position="142"/>
    </location>
</feature>
<evidence type="ECO:0000256" key="7">
    <source>
        <dbReference type="ARBA" id="ARBA00023242"/>
    </source>
</evidence>
<organism evidence="11 12">
    <name type="scientific">Funneliformis geosporum</name>
    <dbReference type="NCBI Taxonomy" id="1117311"/>
    <lineage>
        <taxon>Eukaryota</taxon>
        <taxon>Fungi</taxon>
        <taxon>Fungi incertae sedis</taxon>
        <taxon>Mucoromycota</taxon>
        <taxon>Glomeromycotina</taxon>
        <taxon>Glomeromycetes</taxon>
        <taxon>Glomerales</taxon>
        <taxon>Glomeraceae</taxon>
        <taxon>Funneliformis</taxon>
    </lineage>
</organism>
<feature type="domain" description="PHD-type" evidence="10">
    <location>
        <begin position="556"/>
        <end position="609"/>
    </location>
</feature>
<evidence type="ECO:0000256" key="1">
    <source>
        <dbReference type="ARBA" id="ARBA00004123"/>
    </source>
</evidence>
<dbReference type="GO" id="GO:0046982">
    <property type="term" value="F:protein heterodimerization activity"/>
    <property type="evidence" value="ECO:0007669"/>
    <property type="project" value="InterPro"/>
</dbReference>
<sequence>MEKFCAEIIRRATHQTLASAGFEKSSRISGDVLADVLKEYLMFLGKSAQEAATNAGRTKVNTADVLVAFEDLGINLEELREWSKTEGKVLGGYAGRKPTLLKDLLRSGLSSETEEIDLPVETKEKDKIESNGQSSRKTEHLGQKIHTKELTPKKLVSSEIKNNIKELKEVEDDMIIDIEGISEINTPLQNNSENKDSKDDENMSMSMEDNELPALSSDQTTPIDDGKVSNTNGEITKEHIEELNHNEGLSITKKRPSYIPDWLPPFPEIKPNEEEPVKEDQKVEIQEKTIESGGLTESTISIEGGTPKPIDYTINSQESIPEIQRSNSKSADSNVKNRPSKQKLKRPLAYVLLDELFEKALTSEPISGESFDASRKKRKIVEFDSLLSFEDSLFSEPEIPVMDEKDAKDLMESYGYPLRLNESPIRQKRVEITSKGNIDGNIKAPAQINDTTLSEVKLSKPLQTKSSVSRKGKERMIPEIIDFREPELPVVPLESSKASKKKELKNSKAKKSNLKVSTTKVDSPEKLSEFNRPKLKLRIKSTSTPPSESQPEVVDIINCICTPPNNTLDDGNFMVSCDSCQVWFHGICTGFGPHSVEVGTWYCKRCRDRGIL</sequence>
<evidence type="ECO:0000313" key="11">
    <source>
        <dbReference type="EMBL" id="CAI2179478.1"/>
    </source>
</evidence>
<feature type="compositionally biased region" description="Basic and acidic residues" evidence="9">
    <location>
        <begin position="235"/>
        <end position="245"/>
    </location>
</feature>
<keyword evidence="5" id="KW-0805">Transcription regulation</keyword>
<dbReference type="SMART" id="SM00576">
    <property type="entry name" value="BTP"/>
    <property type="match status" value="1"/>
</dbReference>
<evidence type="ECO:0000256" key="3">
    <source>
        <dbReference type="ARBA" id="ARBA00022771"/>
    </source>
</evidence>
<dbReference type="InterPro" id="IPR037818">
    <property type="entry name" value="TAF8"/>
</dbReference>